<gene>
    <name evidence="3" type="ORF">Pan161_15310</name>
</gene>
<evidence type="ECO:0000256" key="1">
    <source>
        <dbReference type="SAM" id="MobiDB-lite"/>
    </source>
</evidence>
<feature type="signal peptide" evidence="2">
    <location>
        <begin position="1"/>
        <end position="18"/>
    </location>
</feature>
<dbReference type="KEGG" id="gax:Pan161_15310"/>
<dbReference type="Proteomes" id="UP000316855">
    <property type="component" value="Chromosome"/>
</dbReference>
<accession>A0A517VA92</accession>
<dbReference type="AlphaFoldDB" id="A0A517VA92"/>
<evidence type="ECO:0008006" key="5">
    <source>
        <dbReference type="Google" id="ProtNLM"/>
    </source>
</evidence>
<dbReference type="RefSeq" id="WP_145225469.1">
    <property type="nucleotide sequence ID" value="NZ_CP036343.1"/>
</dbReference>
<evidence type="ECO:0000313" key="3">
    <source>
        <dbReference type="EMBL" id="QDT89898.1"/>
    </source>
</evidence>
<keyword evidence="4" id="KW-1185">Reference proteome</keyword>
<keyword evidence="2" id="KW-0732">Signal</keyword>
<reference evidence="3 4" key="1">
    <citation type="submission" date="2019-02" db="EMBL/GenBank/DDBJ databases">
        <title>Deep-cultivation of Planctomycetes and their phenomic and genomic characterization uncovers novel biology.</title>
        <authorList>
            <person name="Wiegand S."/>
            <person name="Jogler M."/>
            <person name="Boedeker C."/>
            <person name="Pinto D."/>
            <person name="Vollmers J."/>
            <person name="Rivas-Marin E."/>
            <person name="Kohn T."/>
            <person name="Peeters S.H."/>
            <person name="Heuer A."/>
            <person name="Rast P."/>
            <person name="Oberbeckmann S."/>
            <person name="Bunk B."/>
            <person name="Jeske O."/>
            <person name="Meyerdierks A."/>
            <person name="Storesund J.E."/>
            <person name="Kallscheuer N."/>
            <person name="Luecker S."/>
            <person name="Lage O.M."/>
            <person name="Pohl T."/>
            <person name="Merkel B.J."/>
            <person name="Hornburger P."/>
            <person name="Mueller R.-W."/>
            <person name="Bruemmer F."/>
            <person name="Labrenz M."/>
            <person name="Spormann A.M."/>
            <person name="Op den Camp H."/>
            <person name="Overmann J."/>
            <person name="Amann R."/>
            <person name="Jetten M.S.M."/>
            <person name="Mascher T."/>
            <person name="Medema M.H."/>
            <person name="Devos D.P."/>
            <person name="Kaster A.-K."/>
            <person name="Ovreas L."/>
            <person name="Rohde M."/>
            <person name="Galperin M.Y."/>
            <person name="Jogler C."/>
        </authorList>
    </citation>
    <scope>NUCLEOTIDE SEQUENCE [LARGE SCALE GENOMIC DNA]</scope>
    <source>
        <strain evidence="3 4">Pan161</strain>
    </source>
</reference>
<feature type="compositionally biased region" description="Basic and acidic residues" evidence="1">
    <location>
        <begin position="220"/>
        <end position="230"/>
    </location>
</feature>
<evidence type="ECO:0000313" key="4">
    <source>
        <dbReference type="Proteomes" id="UP000316855"/>
    </source>
</evidence>
<feature type="chain" id="PRO_5022028698" description="Tetratricopeptide repeat protein" evidence="2">
    <location>
        <begin position="19"/>
        <end position="243"/>
    </location>
</feature>
<evidence type="ECO:0000256" key="2">
    <source>
        <dbReference type="SAM" id="SignalP"/>
    </source>
</evidence>
<dbReference type="OrthoDB" id="260328at2"/>
<protein>
    <recommendedName>
        <fullName evidence="5">Tetratricopeptide repeat protein</fullName>
    </recommendedName>
</protein>
<organism evidence="3 4">
    <name type="scientific">Gimesia algae</name>
    <dbReference type="NCBI Taxonomy" id="2527971"/>
    <lineage>
        <taxon>Bacteria</taxon>
        <taxon>Pseudomonadati</taxon>
        <taxon>Planctomycetota</taxon>
        <taxon>Planctomycetia</taxon>
        <taxon>Planctomycetales</taxon>
        <taxon>Planctomycetaceae</taxon>
        <taxon>Gimesia</taxon>
    </lineage>
</organism>
<name>A0A517VA92_9PLAN</name>
<proteinExistence type="predicted"/>
<sequence length="243" mass="26876" precursor="true">MRIMMLLCWGLVPCFVGAYHYGPGQAQLKLDEVDQKIKAAQAAGKQENWDQAVLLYNEALPLVPTERVKEAQKLRLERDKAMMLNGQLPDAYLDLQALLTELQSEPQPDAELVKETRSAMANAEYYVTWTLRLEGVGKEGWEPIIESARQNYRLLAENAALSGSEDEFTEQQENLEAVIRLASLDLTDLQGIPIPKQCQCKGCCNGVCNKQGKKKGKKKGTGEKKPKDNRGASSGPPPDKSGS</sequence>
<feature type="region of interest" description="Disordered" evidence="1">
    <location>
        <begin position="208"/>
        <end position="243"/>
    </location>
</feature>
<dbReference type="EMBL" id="CP036343">
    <property type="protein sequence ID" value="QDT89898.1"/>
    <property type="molecule type" value="Genomic_DNA"/>
</dbReference>